<accession>A0AAD7V2A4</accession>
<feature type="region of interest" description="Disordered" evidence="2">
    <location>
        <begin position="132"/>
        <end position="162"/>
    </location>
</feature>
<dbReference type="GeneID" id="83214217"/>
<sequence>MDERPTSSVNDDEEQQHDMIESGTSPQNQGLMAQQVYMSRLLANLNQQPLMQLAHAMRRRARYDTLANASGPTTPPRRPSAQDRPQRTREQILQRYENELQSLNGHWNSICIALTSIRSTYLAVLSSLSADQQQHDESHSPAASSTSTTSSTSSPTSIQQSPITDFLIPSAVAVTSFMAARNNNSTPSDFEQELLLAVDDAMFQIRQLEARIERLEGHIQELVQSVPRRQQQ</sequence>
<keyword evidence="4" id="KW-1185">Reference proteome</keyword>
<comment type="caution">
    <text evidence="3">The sequence shown here is derived from an EMBL/GenBank/DDBJ whole genome shotgun (WGS) entry which is preliminary data.</text>
</comment>
<name>A0AAD7V2A4_9FUNG</name>
<feature type="compositionally biased region" description="Low complexity" evidence="2">
    <location>
        <begin position="140"/>
        <end position="162"/>
    </location>
</feature>
<dbReference type="RefSeq" id="XP_058342418.1">
    <property type="nucleotide sequence ID" value="XM_058486832.1"/>
</dbReference>
<dbReference type="AlphaFoldDB" id="A0AAD7V2A4"/>
<feature type="region of interest" description="Disordered" evidence="2">
    <location>
        <begin position="66"/>
        <end position="88"/>
    </location>
</feature>
<evidence type="ECO:0000313" key="3">
    <source>
        <dbReference type="EMBL" id="KAJ8657505.1"/>
    </source>
</evidence>
<protein>
    <submittedName>
        <fullName evidence="3">Uncharacterized protein</fullName>
    </submittedName>
</protein>
<evidence type="ECO:0000256" key="2">
    <source>
        <dbReference type="SAM" id="MobiDB-lite"/>
    </source>
</evidence>
<dbReference type="Proteomes" id="UP001234581">
    <property type="component" value="Unassembled WGS sequence"/>
</dbReference>
<evidence type="ECO:0000313" key="4">
    <source>
        <dbReference type="Proteomes" id="UP001234581"/>
    </source>
</evidence>
<feature type="coiled-coil region" evidence="1">
    <location>
        <begin position="198"/>
        <end position="225"/>
    </location>
</feature>
<feature type="region of interest" description="Disordered" evidence="2">
    <location>
        <begin position="1"/>
        <end position="28"/>
    </location>
</feature>
<gene>
    <name evidence="3" type="ORF">O0I10_006807</name>
</gene>
<dbReference type="EMBL" id="JARTCD010000031">
    <property type="protein sequence ID" value="KAJ8657505.1"/>
    <property type="molecule type" value="Genomic_DNA"/>
</dbReference>
<organism evidence="3 4">
    <name type="scientific">Lichtheimia ornata</name>
    <dbReference type="NCBI Taxonomy" id="688661"/>
    <lineage>
        <taxon>Eukaryota</taxon>
        <taxon>Fungi</taxon>
        <taxon>Fungi incertae sedis</taxon>
        <taxon>Mucoromycota</taxon>
        <taxon>Mucoromycotina</taxon>
        <taxon>Mucoromycetes</taxon>
        <taxon>Mucorales</taxon>
        <taxon>Lichtheimiaceae</taxon>
        <taxon>Lichtheimia</taxon>
    </lineage>
</organism>
<proteinExistence type="predicted"/>
<reference evidence="3 4" key="1">
    <citation type="submission" date="2023-03" db="EMBL/GenBank/DDBJ databases">
        <title>Genome sequence of Lichtheimia ornata CBS 291.66.</title>
        <authorList>
            <person name="Mohabir J.T."/>
            <person name="Shea T.P."/>
            <person name="Kurbessoian T."/>
            <person name="Berby B."/>
            <person name="Fontaine J."/>
            <person name="Livny J."/>
            <person name="Gnirke A."/>
            <person name="Stajich J.E."/>
            <person name="Cuomo C.A."/>
        </authorList>
    </citation>
    <scope>NUCLEOTIDE SEQUENCE [LARGE SCALE GENOMIC DNA]</scope>
    <source>
        <strain evidence="3">CBS 291.66</strain>
    </source>
</reference>
<keyword evidence="1" id="KW-0175">Coiled coil</keyword>
<evidence type="ECO:0000256" key="1">
    <source>
        <dbReference type="SAM" id="Coils"/>
    </source>
</evidence>